<evidence type="ECO:0000313" key="1">
    <source>
        <dbReference type="EMBL" id="EDN99968.1"/>
    </source>
</evidence>
<organism evidence="1 2">
    <name type="scientific">Sclerotinia sclerotiorum (strain ATCC 18683 / 1980 / Ss-1)</name>
    <name type="common">White mold</name>
    <name type="synonym">Whetzelinia sclerotiorum</name>
    <dbReference type="NCBI Taxonomy" id="665079"/>
    <lineage>
        <taxon>Eukaryota</taxon>
        <taxon>Fungi</taxon>
        <taxon>Dikarya</taxon>
        <taxon>Ascomycota</taxon>
        <taxon>Pezizomycotina</taxon>
        <taxon>Leotiomycetes</taxon>
        <taxon>Helotiales</taxon>
        <taxon>Sclerotiniaceae</taxon>
        <taxon>Sclerotinia</taxon>
    </lineage>
</organism>
<dbReference type="InParanoid" id="A7EBZ0"/>
<keyword evidence="2" id="KW-1185">Reference proteome</keyword>
<dbReference type="RefSeq" id="XP_001596606.1">
    <property type="nucleotide sequence ID" value="XM_001596556.1"/>
</dbReference>
<protein>
    <submittedName>
        <fullName evidence="1">Uncharacterized protein</fullName>
    </submittedName>
</protein>
<dbReference type="KEGG" id="ssl:SS1G_02827"/>
<dbReference type="EMBL" id="CH476623">
    <property type="protein sequence ID" value="EDN99968.1"/>
    <property type="molecule type" value="Genomic_DNA"/>
</dbReference>
<dbReference type="GeneID" id="5492890"/>
<dbReference type="AlphaFoldDB" id="A7EBZ0"/>
<evidence type="ECO:0000313" key="2">
    <source>
        <dbReference type="Proteomes" id="UP000001312"/>
    </source>
</evidence>
<dbReference type="Proteomes" id="UP000001312">
    <property type="component" value="Unassembled WGS sequence"/>
</dbReference>
<sequence length="87" mass="9706">MSLLNMRLDGHVMFNKNKNPDMQQYEEFSSATPSPTSRAILHVAEVVSRGRIGECAGSACNSGESKVIMILQMINGWNLYLAQRTPY</sequence>
<reference evidence="2" key="1">
    <citation type="journal article" date="2011" name="PLoS Genet.">
        <title>Genomic analysis of the necrotrophic fungal pathogens Sclerotinia sclerotiorum and Botrytis cinerea.</title>
        <authorList>
            <person name="Amselem J."/>
            <person name="Cuomo C.A."/>
            <person name="van Kan J.A."/>
            <person name="Viaud M."/>
            <person name="Benito E.P."/>
            <person name="Couloux A."/>
            <person name="Coutinho P.M."/>
            <person name="de Vries R.P."/>
            <person name="Dyer P.S."/>
            <person name="Fillinger S."/>
            <person name="Fournier E."/>
            <person name="Gout L."/>
            <person name="Hahn M."/>
            <person name="Kohn L."/>
            <person name="Lapalu N."/>
            <person name="Plummer K.M."/>
            <person name="Pradier J.M."/>
            <person name="Quevillon E."/>
            <person name="Sharon A."/>
            <person name="Simon A."/>
            <person name="ten Have A."/>
            <person name="Tudzynski B."/>
            <person name="Tudzynski P."/>
            <person name="Wincker P."/>
            <person name="Andrew M."/>
            <person name="Anthouard V."/>
            <person name="Beever R.E."/>
            <person name="Beffa R."/>
            <person name="Benoit I."/>
            <person name="Bouzid O."/>
            <person name="Brault B."/>
            <person name="Chen Z."/>
            <person name="Choquer M."/>
            <person name="Collemare J."/>
            <person name="Cotton P."/>
            <person name="Danchin E.G."/>
            <person name="Da Silva C."/>
            <person name="Gautier A."/>
            <person name="Giraud C."/>
            <person name="Giraud T."/>
            <person name="Gonzalez C."/>
            <person name="Grossetete S."/>
            <person name="Guldener U."/>
            <person name="Henrissat B."/>
            <person name="Howlett B.J."/>
            <person name="Kodira C."/>
            <person name="Kretschmer M."/>
            <person name="Lappartient A."/>
            <person name="Leroch M."/>
            <person name="Levis C."/>
            <person name="Mauceli E."/>
            <person name="Neuveglise C."/>
            <person name="Oeser B."/>
            <person name="Pearson M."/>
            <person name="Poulain J."/>
            <person name="Poussereau N."/>
            <person name="Quesneville H."/>
            <person name="Rascle C."/>
            <person name="Schumacher J."/>
            <person name="Segurens B."/>
            <person name="Sexton A."/>
            <person name="Silva E."/>
            <person name="Sirven C."/>
            <person name="Soanes D.M."/>
            <person name="Talbot N.J."/>
            <person name="Templeton M."/>
            <person name="Yandava C."/>
            <person name="Yarden O."/>
            <person name="Zeng Q."/>
            <person name="Rollins J.A."/>
            <person name="Lebrun M.H."/>
            <person name="Dickman M."/>
        </authorList>
    </citation>
    <scope>NUCLEOTIDE SEQUENCE [LARGE SCALE GENOMIC DNA]</scope>
    <source>
        <strain evidence="2">ATCC 18683 / 1980 / Ss-1</strain>
    </source>
</reference>
<name>A7EBZ0_SCLS1</name>
<dbReference type="HOGENOM" id="CLU_2484672_0_0_1"/>
<accession>A7EBZ0</accession>
<gene>
    <name evidence="1" type="ORF">SS1G_02827</name>
</gene>
<proteinExistence type="predicted"/>